<keyword evidence="1" id="KW-0472">Membrane</keyword>
<accession>A0A517SYW4</accession>
<dbReference type="Proteomes" id="UP000315003">
    <property type="component" value="Chromosome"/>
</dbReference>
<dbReference type="Pfam" id="PF20604">
    <property type="entry name" value="DUF6798"/>
    <property type="match status" value="1"/>
</dbReference>
<feature type="transmembrane region" description="Helical" evidence="1">
    <location>
        <begin position="25"/>
        <end position="44"/>
    </location>
</feature>
<dbReference type="EMBL" id="CP036272">
    <property type="protein sequence ID" value="QDT61282.1"/>
    <property type="molecule type" value="Genomic_DNA"/>
</dbReference>
<dbReference type="OrthoDB" id="229702at2"/>
<keyword evidence="1" id="KW-0812">Transmembrane</keyword>
<feature type="domain" description="DUF6798" evidence="2">
    <location>
        <begin position="449"/>
        <end position="508"/>
    </location>
</feature>
<name>A0A517SYW4_9BACT</name>
<proteinExistence type="predicted"/>
<evidence type="ECO:0000259" key="2">
    <source>
        <dbReference type="Pfam" id="PF20604"/>
    </source>
</evidence>
<evidence type="ECO:0000313" key="4">
    <source>
        <dbReference type="Proteomes" id="UP000315003"/>
    </source>
</evidence>
<feature type="transmembrane region" description="Helical" evidence="1">
    <location>
        <begin position="230"/>
        <end position="251"/>
    </location>
</feature>
<evidence type="ECO:0000313" key="3">
    <source>
        <dbReference type="EMBL" id="QDT61282.1"/>
    </source>
</evidence>
<evidence type="ECO:0000256" key="1">
    <source>
        <dbReference type="SAM" id="Phobius"/>
    </source>
</evidence>
<feature type="transmembrane region" description="Helical" evidence="1">
    <location>
        <begin position="396"/>
        <end position="417"/>
    </location>
</feature>
<feature type="transmembrane region" description="Helical" evidence="1">
    <location>
        <begin position="363"/>
        <end position="384"/>
    </location>
</feature>
<protein>
    <recommendedName>
        <fullName evidence="2">DUF6798 domain-containing protein</fullName>
    </recommendedName>
</protein>
<feature type="transmembrane region" description="Helical" evidence="1">
    <location>
        <begin position="180"/>
        <end position="209"/>
    </location>
</feature>
<sequence length="586" mass="66068">MPSPVESPINEHPDHTVSGTAAKHAWWWIALEVIAFVGLCYLYASAPAPAVNEAHYLIKAKNFWDSSFCSNDFFVTSGKAHTTFYALFGWPTLFFSLSTTAWIGRLIAWAMVGFGLQQCCQRLKLPVFSSTIVALLWIAGIQAGNFAGEWVIGGIEGKVPAYGLALVGLSRVIGRQWKQAWIWFGMSSAFHVLTGGWCVVAAAICFVVTERGSAWLPRLRLPPARDSQTKAAPFFCWQLFAGGAIALFGLVPAVMLMRGVSTEDATLAAHIYGSFRLPHHLLPTRFPTLWYLRFSALVVLLLLFLPRQTHRPDRVQESADSNGAAARLFYFALATLLIAGCGLVIGYSYHWNPDFAVKLSKYYWFRLSDAIVPLTVALLVIRWLSERPVSVPRPLGLDLMAKGAIALGIVIFTWGAVQSARFGIPKSCRHRYLGIGNEPGAGIQRKRFADWLALCDWVRIATPEDEVFITPRQQQTFKWYAQRAEVVNWKDVPQDAQSLLQWKQRYDHLFQRQQGDLTYYTVRVPIDYRKLRDFRATYGVRFMVVDNRVVSPFAEVDQLPLIKIYPVGEQENDTFSVYELPYGHNR</sequence>
<organism evidence="3 4">
    <name type="scientific">Stieleria bergensis</name>
    <dbReference type="NCBI Taxonomy" id="2528025"/>
    <lineage>
        <taxon>Bacteria</taxon>
        <taxon>Pseudomonadati</taxon>
        <taxon>Planctomycetota</taxon>
        <taxon>Planctomycetia</taxon>
        <taxon>Pirellulales</taxon>
        <taxon>Pirellulaceae</taxon>
        <taxon>Stieleria</taxon>
    </lineage>
</organism>
<dbReference type="RefSeq" id="WP_145275219.1">
    <property type="nucleotide sequence ID" value="NZ_CP036272.1"/>
</dbReference>
<reference evidence="3 4" key="1">
    <citation type="submission" date="2019-02" db="EMBL/GenBank/DDBJ databases">
        <title>Deep-cultivation of Planctomycetes and their phenomic and genomic characterization uncovers novel biology.</title>
        <authorList>
            <person name="Wiegand S."/>
            <person name="Jogler M."/>
            <person name="Boedeker C."/>
            <person name="Pinto D."/>
            <person name="Vollmers J."/>
            <person name="Rivas-Marin E."/>
            <person name="Kohn T."/>
            <person name="Peeters S.H."/>
            <person name="Heuer A."/>
            <person name="Rast P."/>
            <person name="Oberbeckmann S."/>
            <person name="Bunk B."/>
            <person name="Jeske O."/>
            <person name="Meyerdierks A."/>
            <person name="Storesund J.E."/>
            <person name="Kallscheuer N."/>
            <person name="Luecker S."/>
            <person name="Lage O.M."/>
            <person name="Pohl T."/>
            <person name="Merkel B.J."/>
            <person name="Hornburger P."/>
            <person name="Mueller R.-W."/>
            <person name="Bruemmer F."/>
            <person name="Labrenz M."/>
            <person name="Spormann A.M."/>
            <person name="Op den Camp H."/>
            <person name="Overmann J."/>
            <person name="Amann R."/>
            <person name="Jetten M.S.M."/>
            <person name="Mascher T."/>
            <person name="Medema M.H."/>
            <person name="Devos D.P."/>
            <person name="Kaster A.-K."/>
            <person name="Ovreas L."/>
            <person name="Rohde M."/>
            <person name="Galperin M.Y."/>
            <person name="Jogler C."/>
        </authorList>
    </citation>
    <scope>NUCLEOTIDE SEQUENCE [LARGE SCALE GENOMIC DNA]</scope>
    <source>
        <strain evidence="3 4">SV_7m_r</strain>
    </source>
</reference>
<feature type="transmembrane region" description="Helical" evidence="1">
    <location>
        <begin position="328"/>
        <end position="351"/>
    </location>
</feature>
<feature type="transmembrane region" description="Helical" evidence="1">
    <location>
        <begin position="290"/>
        <end position="307"/>
    </location>
</feature>
<dbReference type="AlphaFoldDB" id="A0A517SYW4"/>
<feature type="transmembrane region" description="Helical" evidence="1">
    <location>
        <begin position="123"/>
        <end position="141"/>
    </location>
</feature>
<gene>
    <name evidence="3" type="ORF">SV7mr_38170</name>
</gene>
<feature type="transmembrane region" description="Helical" evidence="1">
    <location>
        <begin position="93"/>
        <end position="116"/>
    </location>
</feature>
<dbReference type="InterPro" id="IPR046477">
    <property type="entry name" value="DUF6798"/>
</dbReference>
<keyword evidence="1" id="KW-1133">Transmembrane helix</keyword>
<keyword evidence="4" id="KW-1185">Reference proteome</keyword>